<feature type="transmembrane region" description="Helical" evidence="1">
    <location>
        <begin position="273"/>
        <end position="291"/>
    </location>
</feature>
<feature type="transmembrane region" description="Helical" evidence="1">
    <location>
        <begin position="144"/>
        <end position="163"/>
    </location>
</feature>
<evidence type="ECO:0000256" key="1">
    <source>
        <dbReference type="SAM" id="Phobius"/>
    </source>
</evidence>
<feature type="transmembrane region" description="Helical" evidence="1">
    <location>
        <begin position="220"/>
        <end position="240"/>
    </location>
</feature>
<keyword evidence="1" id="KW-0812">Transmembrane</keyword>
<name>A0ABM7M6V9_9ACTN</name>
<sequence>MEDFAGMSVDILERRYRALLRAYPADYRRERADELLEVLVADETGGRRWPEPRQAIALVRGGLRVRGGSAAERPAAVLVWQGVQLAALAVLALGVLVALDDMEEAFRFGGLDAPLLVLKDLGLNLVLSAAALVALWLRRQRLAIGLAVVAIAGQTAVSQYLYLNGLPQWWAPVVALPLMIAGLWRPGDVPRVDRGNAALVTAGVLALHLVPIDGLHNVDLMSRVLAVAAAVGAATVFLWFATADQRLLIAAAPTFALTTLHEVMVGSESISQTLPFLAVGVVLVICAVVLTRRRQARV</sequence>
<feature type="transmembrane region" description="Helical" evidence="1">
    <location>
        <begin position="75"/>
        <end position="97"/>
    </location>
</feature>
<reference evidence="2 3" key="1">
    <citation type="submission" date="2020-08" db="EMBL/GenBank/DDBJ databases">
        <title>Whole genome shotgun sequence of Actinoplanes ianthinogenes NBRC 13996.</title>
        <authorList>
            <person name="Komaki H."/>
            <person name="Tamura T."/>
        </authorList>
    </citation>
    <scope>NUCLEOTIDE SEQUENCE [LARGE SCALE GENOMIC DNA]</scope>
    <source>
        <strain evidence="2 3">NBRC 13996</strain>
    </source>
</reference>
<feature type="transmembrane region" description="Helical" evidence="1">
    <location>
        <begin position="169"/>
        <end position="185"/>
    </location>
</feature>
<keyword evidence="1" id="KW-0472">Membrane</keyword>
<feature type="transmembrane region" description="Helical" evidence="1">
    <location>
        <begin position="197"/>
        <end position="214"/>
    </location>
</feature>
<keyword evidence="1" id="KW-1133">Transmembrane helix</keyword>
<accession>A0ABM7M6V9</accession>
<proteinExistence type="predicted"/>
<dbReference type="Proteomes" id="UP000676967">
    <property type="component" value="Chromosome"/>
</dbReference>
<gene>
    <name evidence="2" type="ORF">Aiant_80490</name>
</gene>
<evidence type="ECO:0000313" key="2">
    <source>
        <dbReference type="EMBL" id="BCJ47392.1"/>
    </source>
</evidence>
<protein>
    <submittedName>
        <fullName evidence="2">Uncharacterized protein</fullName>
    </submittedName>
</protein>
<organism evidence="2 3">
    <name type="scientific">Actinoplanes ianthinogenes</name>
    <dbReference type="NCBI Taxonomy" id="122358"/>
    <lineage>
        <taxon>Bacteria</taxon>
        <taxon>Bacillati</taxon>
        <taxon>Actinomycetota</taxon>
        <taxon>Actinomycetes</taxon>
        <taxon>Micromonosporales</taxon>
        <taxon>Micromonosporaceae</taxon>
        <taxon>Actinoplanes</taxon>
    </lineage>
</organism>
<keyword evidence="3" id="KW-1185">Reference proteome</keyword>
<feature type="transmembrane region" description="Helical" evidence="1">
    <location>
        <begin position="117"/>
        <end position="137"/>
    </location>
</feature>
<feature type="transmembrane region" description="Helical" evidence="1">
    <location>
        <begin position="247"/>
        <end position="267"/>
    </location>
</feature>
<evidence type="ECO:0000313" key="3">
    <source>
        <dbReference type="Proteomes" id="UP000676967"/>
    </source>
</evidence>
<dbReference type="EMBL" id="AP023356">
    <property type="protein sequence ID" value="BCJ47392.1"/>
    <property type="molecule type" value="Genomic_DNA"/>
</dbReference>